<evidence type="ECO:0000256" key="7">
    <source>
        <dbReference type="ARBA" id="ARBA00023136"/>
    </source>
</evidence>
<organism evidence="11 12">
    <name type="scientific">Exobacillus caeni</name>
    <dbReference type="NCBI Taxonomy" id="2574798"/>
    <lineage>
        <taxon>Bacteria</taxon>
        <taxon>Bacillati</taxon>
        <taxon>Bacillota</taxon>
        <taxon>Bacilli</taxon>
        <taxon>Bacillales</taxon>
        <taxon>Guptibacillaceae</taxon>
        <taxon>Exobacillus</taxon>
    </lineage>
</organism>
<sequence length="169" mass="18695">MIKEFKQFAMKGSVADMGIGMVLGAAFGSLIDSLVNDVLLPPIGLIFAKVNFTDLYVSLSGKTYASLADAKEAGAATINYGIFFSSLLRFGIVMFAVFLVIRQINRLKKPYENPLESMTNKECPYCCTSIPYKAIKCPNCGSELEPEEQLERASSFSKKKKQSFRISFK</sequence>
<evidence type="ECO:0000256" key="6">
    <source>
        <dbReference type="ARBA" id="ARBA00023065"/>
    </source>
</evidence>
<evidence type="ECO:0000256" key="9">
    <source>
        <dbReference type="HAMAP-Rule" id="MF_00115"/>
    </source>
</evidence>
<protein>
    <recommendedName>
        <fullName evidence="9">Large-conductance mechanosensitive channel</fullName>
    </recommendedName>
</protein>
<evidence type="ECO:0000256" key="4">
    <source>
        <dbReference type="ARBA" id="ARBA00022692"/>
    </source>
</evidence>
<dbReference type="InterPro" id="IPR036019">
    <property type="entry name" value="MscL_channel"/>
</dbReference>
<evidence type="ECO:0000256" key="10">
    <source>
        <dbReference type="SAM" id="MobiDB-lite"/>
    </source>
</evidence>
<keyword evidence="5 9" id="KW-1133">Transmembrane helix</keyword>
<dbReference type="GO" id="GO:0005886">
    <property type="term" value="C:plasma membrane"/>
    <property type="evidence" value="ECO:0007669"/>
    <property type="project" value="UniProtKB-SubCell"/>
</dbReference>
<evidence type="ECO:0000256" key="2">
    <source>
        <dbReference type="ARBA" id="ARBA00022448"/>
    </source>
</evidence>
<comment type="subunit">
    <text evidence="9">Homopentamer.</text>
</comment>
<feature type="region of interest" description="Disordered" evidence="10">
    <location>
        <begin position="150"/>
        <end position="169"/>
    </location>
</feature>
<dbReference type="SUPFAM" id="SSF81330">
    <property type="entry name" value="Gated mechanosensitive channel"/>
    <property type="match status" value="1"/>
</dbReference>
<keyword evidence="3 9" id="KW-1003">Cell membrane</keyword>
<name>A0A5R9EXP2_9BACL</name>
<evidence type="ECO:0000256" key="1">
    <source>
        <dbReference type="ARBA" id="ARBA00004141"/>
    </source>
</evidence>
<keyword evidence="12" id="KW-1185">Reference proteome</keyword>
<comment type="function">
    <text evidence="9">Channel that opens in response to stretch forces in the membrane lipid bilayer. May participate in the regulation of osmotic pressure changes within the cell.</text>
</comment>
<proteinExistence type="inferred from homology"/>
<evidence type="ECO:0000256" key="5">
    <source>
        <dbReference type="ARBA" id="ARBA00022989"/>
    </source>
</evidence>
<accession>A0A5R9EXP2</accession>
<dbReference type="RefSeq" id="WP_138129679.1">
    <property type="nucleotide sequence ID" value="NZ_SWLG01000036.1"/>
</dbReference>
<keyword evidence="2 9" id="KW-0813">Transport</keyword>
<keyword evidence="8 9" id="KW-0407">Ion channel</keyword>
<dbReference type="EMBL" id="SWLG01000036">
    <property type="protein sequence ID" value="TLS34936.1"/>
    <property type="molecule type" value="Genomic_DNA"/>
</dbReference>
<keyword evidence="6 9" id="KW-0406">Ion transport</keyword>
<feature type="transmembrane region" description="Helical" evidence="9">
    <location>
        <begin position="12"/>
        <end position="31"/>
    </location>
</feature>
<evidence type="ECO:0000313" key="12">
    <source>
        <dbReference type="Proteomes" id="UP000308230"/>
    </source>
</evidence>
<dbReference type="NCBIfam" id="TIGR00220">
    <property type="entry name" value="mscL"/>
    <property type="match status" value="1"/>
</dbReference>
<dbReference type="PANTHER" id="PTHR30266:SF2">
    <property type="entry name" value="LARGE-CONDUCTANCE MECHANOSENSITIVE CHANNEL"/>
    <property type="match status" value="1"/>
</dbReference>
<comment type="subcellular location">
    <subcellularLocation>
        <location evidence="9">Cell membrane</location>
        <topology evidence="9">Multi-pass membrane protein</topology>
    </subcellularLocation>
    <subcellularLocation>
        <location evidence="1">Membrane</location>
        <topology evidence="1">Multi-pass membrane protein</topology>
    </subcellularLocation>
</comment>
<feature type="transmembrane region" description="Helical" evidence="9">
    <location>
        <begin position="80"/>
        <end position="101"/>
    </location>
</feature>
<dbReference type="Gene3D" id="1.10.1200.120">
    <property type="entry name" value="Large-conductance mechanosensitive channel, MscL, domain 1"/>
    <property type="match status" value="1"/>
</dbReference>
<dbReference type="InterPro" id="IPR001185">
    <property type="entry name" value="MS_channel"/>
</dbReference>
<dbReference type="Pfam" id="PF01741">
    <property type="entry name" value="MscL"/>
    <property type="match status" value="1"/>
</dbReference>
<dbReference type="AlphaFoldDB" id="A0A5R9EXP2"/>
<dbReference type="InterPro" id="IPR037673">
    <property type="entry name" value="MSC/AndL"/>
</dbReference>
<dbReference type="HAMAP" id="MF_00115">
    <property type="entry name" value="MscL"/>
    <property type="match status" value="1"/>
</dbReference>
<evidence type="ECO:0000256" key="3">
    <source>
        <dbReference type="ARBA" id="ARBA00022475"/>
    </source>
</evidence>
<comment type="caution">
    <text evidence="11">The sequence shown here is derived from an EMBL/GenBank/DDBJ whole genome shotgun (WGS) entry which is preliminary data.</text>
</comment>
<dbReference type="GO" id="GO:0008381">
    <property type="term" value="F:mechanosensitive monoatomic ion channel activity"/>
    <property type="evidence" value="ECO:0007669"/>
    <property type="project" value="UniProtKB-UniRule"/>
</dbReference>
<dbReference type="PRINTS" id="PR01264">
    <property type="entry name" value="MECHCHANNEL"/>
</dbReference>
<dbReference type="PANTHER" id="PTHR30266">
    <property type="entry name" value="MECHANOSENSITIVE CHANNEL MSCL"/>
    <property type="match status" value="1"/>
</dbReference>
<reference evidence="11 12" key="1">
    <citation type="submission" date="2019-04" db="EMBL/GenBank/DDBJ databases">
        <title>Bacillus caeni sp. nov., a bacterium isolated from mangrove sediment.</title>
        <authorList>
            <person name="Huang H."/>
            <person name="Mo K."/>
            <person name="Hu Y."/>
        </authorList>
    </citation>
    <scope>NUCLEOTIDE SEQUENCE [LARGE SCALE GENOMIC DNA]</scope>
    <source>
        <strain evidence="11 12">HB172195</strain>
    </source>
</reference>
<keyword evidence="4 9" id="KW-0812">Transmembrane</keyword>
<keyword evidence="7 9" id="KW-0472">Membrane</keyword>
<evidence type="ECO:0000313" key="11">
    <source>
        <dbReference type="EMBL" id="TLS34936.1"/>
    </source>
</evidence>
<comment type="similarity">
    <text evidence="9">Belongs to the MscL family.</text>
</comment>
<dbReference type="Proteomes" id="UP000308230">
    <property type="component" value="Unassembled WGS sequence"/>
</dbReference>
<feature type="compositionally biased region" description="Basic residues" evidence="10">
    <location>
        <begin position="157"/>
        <end position="169"/>
    </location>
</feature>
<dbReference type="OrthoDB" id="9810350at2"/>
<evidence type="ECO:0000256" key="8">
    <source>
        <dbReference type="ARBA" id="ARBA00023303"/>
    </source>
</evidence>
<gene>
    <name evidence="9 11" type="primary">mscL</name>
    <name evidence="11" type="ORF">FCL54_23230</name>
</gene>